<dbReference type="Proteomes" id="UP000251717">
    <property type="component" value="Unassembled WGS sequence"/>
</dbReference>
<dbReference type="RefSeq" id="WP_116592189.1">
    <property type="nucleotide sequence ID" value="NZ_MZGS01000023.1"/>
</dbReference>
<dbReference type="InterPro" id="IPR000182">
    <property type="entry name" value="GNAT_dom"/>
</dbReference>
<evidence type="ECO:0000313" key="3">
    <source>
        <dbReference type="EMBL" id="PWB86829.1"/>
    </source>
</evidence>
<feature type="domain" description="N-acetyltransferase" evidence="2">
    <location>
        <begin position="13"/>
        <end position="168"/>
    </location>
</feature>
<dbReference type="AlphaFoldDB" id="A0A315XLD1"/>
<accession>A0A315XLD1</accession>
<dbReference type="GO" id="GO:0008080">
    <property type="term" value="F:N-acetyltransferase activity"/>
    <property type="evidence" value="ECO:0007669"/>
    <property type="project" value="InterPro"/>
</dbReference>
<sequence length="168" mass="19755">MDFIIRAVNNDPEEIDAVKVFLYEQIMNEYGIGPTPKFHYDIEWMAEYYLDSPKGNFYIALDGDKIIATAAIRAYDVDYELFEGVYSREDTASIWRLMVAEEYRRHGLARKLVNTMEEFAKDAGYDKIYLHTHRYLESGIPFWTSVGYEITIEEDDYDETTHMVKILT</sequence>
<proteinExistence type="predicted"/>
<dbReference type="Pfam" id="PF00583">
    <property type="entry name" value="Acetyltransf_1"/>
    <property type="match status" value="1"/>
</dbReference>
<dbReference type="Gene3D" id="3.40.630.30">
    <property type="match status" value="1"/>
</dbReference>
<dbReference type="InterPro" id="IPR050769">
    <property type="entry name" value="NAT_camello-type"/>
</dbReference>
<dbReference type="PANTHER" id="PTHR13947">
    <property type="entry name" value="GNAT FAMILY N-ACETYLTRANSFERASE"/>
    <property type="match status" value="1"/>
</dbReference>
<evidence type="ECO:0000259" key="2">
    <source>
        <dbReference type="PROSITE" id="PS51186"/>
    </source>
</evidence>
<dbReference type="PROSITE" id="PS51186">
    <property type="entry name" value="GNAT"/>
    <property type="match status" value="1"/>
</dbReference>
<evidence type="ECO:0000313" key="4">
    <source>
        <dbReference type="Proteomes" id="UP000251717"/>
    </source>
</evidence>
<protein>
    <submittedName>
        <fullName evidence="3">Acetyltransferase (GNAT) family protein</fullName>
    </submittedName>
</protein>
<name>A0A315XLD1_9EURY</name>
<comment type="caution">
    <text evidence="3">The sequence shown here is derived from an EMBL/GenBank/DDBJ whole genome shotgun (WGS) entry which is preliminary data.</text>
</comment>
<dbReference type="CDD" id="cd04301">
    <property type="entry name" value="NAT_SF"/>
    <property type="match status" value="1"/>
</dbReference>
<dbReference type="SUPFAM" id="SSF55729">
    <property type="entry name" value="Acyl-CoA N-acyltransferases (Nat)"/>
    <property type="match status" value="1"/>
</dbReference>
<evidence type="ECO:0000256" key="1">
    <source>
        <dbReference type="ARBA" id="ARBA00022679"/>
    </source>
</evidence>
<dbReference type="EMBL" id="MZGS01000023">
    <property type="protein sequence ID" value="PWB86829.1"/>
    <property type="molecule type" value="Genomic_DNA"/>
</dbReference>
<dbReference type="PANTHER" id="PTHR13947:SF37">
    <property type="entry name" value="LD18367P"/>
    <property type="match status" value="1"/>
</dbReference>
<gene>
    <name evidence="3" type="ORF">MBBTH_12430</name>
</gene>
<reference evidence="3 4" key="1">
    <citation type="submission" date="2017-03" db="EMBL/GenBank/DDBJ databases">
        <title>Genome sequence of Methanobrevibacter thaueri.</title>
        <authorList>
            <person name="Poehlein A."/>
            <person name="Seedorf H."/>
            <person name="Daniel R."/>
        </authorList>
    </citation>
    <scope>NUCLEOTIDE SEQUENCE [LARGE SCALE GENOMIC DNA]</scope>
    <source>
        <strain evidence="3 4">DSM 11995</strain>
    </source>
</reference>
<dbReference type="InterPro" id="IPR016181">
    <property type="entry name" value="Acyl_CoA_acyltransferase"/>
</dbReference>
<keyword evidence="1 3" id="KW-0808">Transferase</keyword>
<dbReference type="OrthoDB" id="67121at2157"/>
<organism evidence="3 4">
    <name type="scientific">Methanobrevibacter thaueri</name>
    <dbReference type="NCBI Taxonomy" id="190975"/>
    <lineage>
        <taxon>Archaea</taxon>
        <taxon>Methanobacteriati</taxon>
        <taxon>Methanobacteriota</taxon>
        <taxon>Methanomada group</taxon>
        <taxon>Methanobacteria</taxon>
        <taxon>Methanobacteriales</taxon>
        <taxon>Methanobacteriaceae</taxon>
        <taxon>Methanobrevibacter</taxon>
    </lineage>
</organism>
<keyword evidence="4" id="KW-1185">Reference proteome</keyword>